<dbReference type="RefSeq" id="WP_309877830.1">
    <property type="nucleotide sequence ID" value="NZ_CP133838.1"/>
</dbReference>
<dbReference type="Proteomes" id="UP001246690">
    <property type="component" value="Chromosome"/>
</dbReference>
<proteinExistence type="predicted"/>
<evidence type="ECO:0000313" key="4">
    <source>
        <dbReference type="Proteomes" id="UP001246690"/>
    </source>
</evidence>
<name>A0ABY9SDC2_9ENTR</name>
<evidence type="ECO:0000256" key="1">
    <source>
        <dbReference type="SAM" id="MobiDB-lite"/>
    </source>
</evidence>
<dbReference type="NCBIfam" id="TIGR01674">
    <property type="entry name" value="phage_lambda_G"/>
    <property type="match status" value="1"/>
</dbReference>
<dbReference type="EMBL" id="CP133838">
    <property type="protein sequence ID" value="WMY75417.1"/>
    <property type="molecule type" value="Genomic_DNA"/>
</dbReference>
<feature type="region of interest" description="Disordered" evidence="1">
    <location>
        <begin position="108"/>
        <end position="135"/>
    </location>
</feature>
<dbReference type="InterPro" id="IPR010027">
    <property type="entry name" value="Tail_assembly_G"/>
</dbReference>
<reference evidence="3 4" key="1">
    <citation type="submission" date="2023-09" db="EMBL/GenBank/DDBJ databases">
        <title>Buttiauxella selenatireducens sp. nov., isolated from the rhizosphere of Cardamine hupingshanesis.</title>
        <authorList>
            <person name="Zhang S."/>
            <person name="Xu Z."/>
            <person name="Wang H."/>
            <person name="Guo Y."/>
        </authorList>
    </citation>
    <scope>NUCLEOTIDE SEQUENCE [LARGE SCALE GENOMIC DNA]</scope>
    <source>
        <strain evidence="3 4">R73</strain>
    </source>
</reference>
<protein>
    <submittedName>
        <fullName evidence="3">Phage minor tail protein G</fullName>
    </submittedName>
</protein>
<evidence type="ECO:0000259" key="2">
    <source>
        <dbReference type="Pfam" id="PF06894"/>
    </source>
</evidence>
<accession>A0ABY9SDC2</accession>
<gene>
    <name evidence="3" type="ORF">RHD99_05515</name>
</gene>
<evidence type="ECO:0000313" key="3">
    <source>
        <dbReference type="EMBL" id="WMY75417.1"/>
    </source>
</evidence>
<sequence>MFLKSAPFEFNGHTVTLYELSALQRIEHLKYFAELNKDLPDNVDEAEHYHLLVARNIHAGARLVAMSLWQADIAGPGVETLHQQVMSGWSPEMIGAAEFMVKKLSDMLPPDPVPVTDDNQAEQEDITAEKPTPVS</sequence>
<organism evidence="3 4">
    <name type="scientific">Buttiauxella selenatireducens</name>
    <dbReference type="NCBI Taxonomy" id="3073902"/>
    <lineage>
        <taxon>Bacteria</taxon>
        <taxon>Pseudomonadati</taxon>
        <taxon>Pseudomonadota</taxon>
        <taxon>Gammaproteobacteria</taxon>
        <taxon>Enterobacterales</taxon>
        <taxon>Enterobacteriaceae</taxon>
        <taxon>Buttiauxella</taxon>
    </lineage>
</organism>
<feature type="domain" description="Tail assembly protein G" evidence="2">
    <location>
        <begin position="1"/>
        <end position="124"/>
    </location>
</feature>
<keyword evidence="4" id="KW-1185">Reference proteome</keyword>
<dbReference type="Pfam" id="PF06894">
    <property type="entry name" value="Phage_TAC_2"/>
    <property type="match status" value="1"/>
</dbReference>